<keyword evidence="6" id="KW-0436">Ligase</keyword>
<dbReference type="EC" id="6.3.3.2" evidence="5"/>
<dbReference type="STRING" id="1552.A7L45_17845"/>
<evidence type="ECO:0000256" key="5">
    <source>
        <dbReference type="RuleBase" id="RU361279"/>
    </source>
</evidence>
<dbReference type="InterPro" id="IPR024185">
    <property type="entry name" value="FTHF_cligase-like_sf"/>
</dbReference>
<dbReference type="Gene3D" id="3.40.50.10420">
    <property type="entry name" value="NagB/RpiA/CoA transferase-like"/>
    <property type="match status" value="1"/>
</dbReference>
<keyword evidence="3 4" id="KW-0067">ATP-binding</keyword>
<dbReference type="RefSeq" id="WP_071614088.1">
    <property type="nucleotide sequence ID" value="NZ_CP015756.1"/>
</dbReference>
<keyword evidence="5" id="KW-0479">Metal-binding</keyword>
<dbReference type="Proteomes" id="UP000182569">
    <property type="component" value="Chromosome"/>
</dbReference>
<feature type="binding site" evidence="4">
    <location>
        <position position="52"/>
    </location>
    <ligand>
        <name>substrate</name>
    </ligand>
</feature>
<evidence type="ECO:0000256" key="2">
    <source>
        <dbReference type="ARBA" id="ARBA00022741"/>
    </source>
</evidence>
<feature type="binding site" evidence="4">
    <location>
        <position position="57"/>
    </location>
    <ligand>
        <name>substrate</name>
    </ligand>
</feature>
<keyword evidence="2 4" id="KW-0547">Nucleotide-binding</keyword>
<comment type="catalytic activity">
    <reaction evidence="5">
        <text>(6S)-5-formyl-5,6,7,8-tetrahydrofolate + ATP = (6R)-5,10-methenyltetrahydrofolate + ADP + phosphate</text>
        <dbReference type="Rhea" id="RHEA:10488"/>
        <dbReference type="ChEBI" id="CHEBI:30616"/>
        <dbReference type="ChEBI" id="CHEBI:43474"/>
        <dbReference type="ChEBI" id="CHEBI:57455"/>
        <dbReference type="ChEBI" id="CHEBI:57457"/>
        <dbReference type="ChEBI" id="CHEBI:456216"/>
        <dbReference type="EC" id="6.3.3.2"/>
    </reaction>
</comment>
<dbReference type="GO" id="GO:0005524">
    <property type="term" value="F:ATP binding"/>
    <property type="evidence" value="ECO:0007669"/>
    <property type="project" value="UniProtKB-KW"/>
</dbReference>
<evidence type="ECO:0000256" key="3">
    <source>
        <dbReference type="ARBA" id="ARBA00022840"/>
    </source>
</evidence>
<reference evidence="7" key="1">
    <citation type="journal article" date="2016" name="Front. Microbiol.">
        <title>Complete Genome Sequence of Clostridium estertheticum DSM 8809, a Microbe Identified in Spoiled Vacuum Packed Beef.</title>
        <authorList>
            <person name="Yu Z."/>
            <person name="Gunn L."/>
            <person name="Brennan E."/>
            <person name="Reid R."/>
            <person name="Wall P.G."/>
            <person name="Gaora O.P."/>
            <person name="Hurley D."/>
            <person name="Bolton D."/>
            <person name="Fanning S."/>
        </authorList>
    </citation>
    <scope>NUCLEOTIDE SEQUENCE [LARGE SCALE GENOMIC DNA]</scope>
    <source>
        <strain evidence="7">DSM 8809</strain>
    </source>
</reference>
<comment type="cofactor">
    <cofactor evidence="5">
        <name>Mg(2+)</name>
        <dbReference type="ChEBI" id="CHEBI:18420"/>
    </cofactor>
</comment>
<feature type="binding site" evidence="4">
    <location>
        <begin position="6"/>
        <end position="10"/>
    </location>
    <ligand>
        <name>ATP</name>
        <dbReference type="ChEBI" id="CHEBI:30616"/>
    </ligand>
</feature>
<evidence type="ECO:0000256" key="1">
    <source>
        <dbReference type="ARBA" id="ARBA00010638"/>
    </source>
</evidence>
<feature type="binding site" evidence="4">
    <location>
        <begin position="137"/>
        <end position="145"/>
    </location>
    <ligand>
        <name>ATP</name>
        <dbReference type="ChEBI" id="CHEBI:30616"/>
    </ligand>
</feature>
<dbReference type="InterPro" id="IPR037171">
    <property type="entry name" value="NagB/RpiA_transferase-like"/>
</dbReference>
<dbReference type="EMBL" id="CP015756">
    <property type="protein sequence ID" value="APC41797.1"/>
    <property type="molecule type" value="Genomic_DNA"/>
</dbReference>
<comment type="similarity">
    <text evidence="1 5">Belongs to the 5-formyltetrahydrofolate cyclo-ligase family.</text>
</comment>
<proteinExistence type="inferred from homology"/>
<dbReference type="SUPFAM" id="SSF100950">
    <property type="entry name" value="NagB/RpiA/CoA transferase-like"/>
    <property type="match status" value="1"/>
</dbReference>
<evidence type="ECO:0000256" key="4">
    <source>
        <dbReference type="PIRSR" id="PIRSR006806-1"/>
    </source>
</evidence>
<keyword evidence="5" id="KW-0460">Magnesium</keyword>
<dbReference type="NCBIfam" id="TIGR02727">
    <property type="entry name" value="MTHFS_bact"/>
    <property type="match status" value="1"/>
</dbReference>
<accession>A0A1J0GKC0</accession>
<dbReference type="OrthoDB" id="9801938at2"/>
<dbReference type="KEGG" id="ceu:A7L45_17845"/>
<organism evidence="6 7">
    <name type="scientific">Clostridium estertheticum subsp. estertheticum</name>
    <dbReference type="NCBI Taxonomy" id="1552"/>
    <lineage>
        <taxon>Bacteria</taxon>
        <taxon>Bacillati</taxon>
        <taxon>Bacillota</taxon>
        <taxon>Clostridia</taxon>
        <taxon>Eubacteriales</taxon>
        <taxon>Clostridiaceae</taxon>
        <taxon>Clostridium</taxon>
    </lineage>
</organism>
<dbReference type="PANTHER" id="PTHR23407:SF1">
    <property type="entry name" value="5-FORMYLTETRAHYDROFOLATE CYCLO-LIGASE"/>
    <property type="match status" value="1"/>
</dbReference>
<keyword evidence="7" id="KW-1185">Reference proteome</keyword>
<evidence type="ECO:0000313" key="7">
    <source>
        <dbReference type="Proteomes" id="UP000182569"/>
    </source>
</evidence>
<protein>
    <recommendedName>
        <fullName evidence="5">5-formyltetrahydrofolate cyclo-ligase</fullName>
        <ecNumber evidence="5">6.3.3.2</ecNumber>
    </recommendedName>
</protein>
<dbReference type="GO" id="GO:0030272">
    <property type="term" value="F:5-formyltetrahydrofolate cyclo-ligase activity"/>
    <property type="evidence" value="ECO:0007669"/>
    <property type="project" value="UniProtKB-EC"/>
</dbReference>
<dbReference type="GO" id="GO:0009396">
    <property type="term" value="P:folic acid-containing compound biosynthetic process"/>
    <property type="evidence" value="ECO:0007669"/>
    <property type="project" value="TreeGrafter"/>
</dbReference>
<name>A0A1J0GKC0_9CLOT</name>
<sequence length="193" mass="22241">MENNLKNNLRINMLNIRKNMPDHNVSAFSLKIMNKIMELPQFINCKNIMLYISFNNEVDTYKLATWCLNNNKTVIAPYCIKSSHKIVPFIINNLTTDLTKSTFGVMEPKCDILMKANIENIDLIIVPGVVFDEDCNRIGFGAGYYDRFLSMKAKNTITIGIAYDYQIIDKVPIDEYDVPLNFIITEKRIISLK</sequence>
<dbReference type="GO" id="GO:0035999">
    <property type="term" value="P:tetrahydrofolate interconversion"/>
    <property type="evidence" value="ECO:0007669"/>
    <property type="project" value="TreeGrafter"/>
</dbReference>
<dbReference type="PANTHER" id="PTHR23407">
    <property type="entry name" value="ATPASE INHIBITOR/5-FORMYLTETRAHYDROFOLATE CYCLO-LIGASE"/>
    <property type="match status" value="1"/>
</dbReference>
<dbReference type="InterPro" id="IPR002698">
    <property type="entry name" value="FTHF_cligase"/>
</dbReference>
<dbReference type="PIRSF" id="PIRSF006806">
    <property type="entry name" value="FTHF_cligase"/>
    <property type="match status" value="1"/>
</dbReference>
<dbReference type="GO" id="GO:0046872">
    <property type="term" value="F:metal ion binding"/>
    <property type="evidence" value="ECO:0007669"/>
    <property type="project" value="UniProtKB-KW"/>
</dbReference>
<dbReference type="AlphaFoldDB" id="A0A1J0GKC0"/>
<dbReference type="Pfam" id="PF01812">
    <property type="entry name" value="5-FTHF_cyc-lig"/>
    <property type="match status" value="1"/>
</dbReference>
<gene>
    <name evidence="6" type="ORF">A7L45_17845</name>
</gene>
<evidence type="ECO:0000313" key="6">
    <source>
        <dbReference type="EMBL" id="APC41797.1"/>
    </source>
</evidence>